<reference evidence="1 3" key="2">
    <citation type="journal article" date="2019" name="Plant Biotechnol. J.">
        <title>The red bayberry genome and genetic basis of sex determination.</title>
        <authorList>
            <person name="Jia H.M."/>
            <person name="Jia H.J."/>
            <person name="Cai Q.L."/>
            <person name="Wang Y."/>
            <person name="Zhao H.B."/>
            <person name="Yang W.F."/>
            <person name="Wang G.Y."/>
            <person name="Li Y.H."/>
            <person name="Zhan D.L."/>
            <person name="Shen Y.T."/>
            <person name="Niu Q.F."/>
            <person name="Chang L."/>
            <person name="Qiu J."/>
            <person name="Zhao L."/>
            <person name="Xie H.B."/>
            <person name="Fu W.Y."/>
            <person name="Jin J."/>
            <person name="Li X.W."/>
            <person name="Jiao Y."/>
            <person name="Zhou C.C."/>
            <person name="Tu T."/>
            <person name="Chai C.Y."/>
            <person name="Gao J.L."/>
            <person name="Fan L.J."/>
            <person name="van de Weg E."/>
            <person name="Wang J.Y."/>
            <person name="Gao Z.S."/>
        </authorList>
    </citation>
    <scope>NUCLEOTIDE SEQUENCE [LARGE SCALE GENOMIC DNA]</scope>
    <source>
        <tissue evidence="1">Leaves</tissue>
    </source>
</reference>
<dbReference type="EMBL" id="RXIC02000022">
    <property type="protein sequence ID" value="KAB1216220.1"/>
    <property type="molecule type" value="Genomic_DNA"/>
</dbReference>
<keyword evidence="3" id="KW-1185">Reference proteome</keyword>
<dbReference type="EMBL" id="RXIC02000237">
    <property type="protein sequence ID" value="KAB1200047.1"/>
    <property type="molecule type" value="Genomic_DNA"/>
</dbReference>
<name>A0A6A1UJS4_9ROSI</name>
<proteinExistence type="predicted"/>
<sequence length="81" mass="9427">MVEQDLACGRREDVPSELKLMAKTRNCQYSSDQGLPRVFPYIPSDGRYAYIPRSRALNVPVPRFPRWFVVNDNENPLEWLG</sequence>
<dbReference type="AlphaFoldDB" id="A0A6A1UJS4"/>
<comment type="caution">
    <text evidence="1">The sequence shown here is derived from an EMBL/GenBank/DDBJ whole genome shotgun (WGS) entry which is preliminary data.</text>
</comment>
<evidence type="ECO:0000313" key="2">
    <source>
        <dbReference type="EMBL" id="KAB1216220.1"/>
    </source>
</evidence>
<dbReference type="Proteomes" id="UP000516437">
    <property type="component" value="Chromosome 4"/>
</dbReference>
<organism evidence="1 3">
    <name type="scientific">Morella rubra</name>
    <name type="common">Chinese bayberry</name>
    <dbReference type="NCBI Taxonomy" id="262757"/>
    <lineage>
        <taxon>Eukaryota</taxon>
        <taxon>Viridiplantae</taxon>
        <taxon>Streptophyta</taxon>
        <taxon>Embryophyta</taxon>
        <taxon>Tracheophyta</taxon>
        <taxon>Spermatophyta</taxon>
        <taxon>Magnoliopsida</taxon>
        <taxon>eudicotyledons</taxon>
        <taxon>Gunneridae</taxon>
        <taxon>Pentapetalae</taxon>
        <taxon>rosids</taxon>
        <taxon>fabids</taxon>
        <taxon>Fagales</taxon>
        <taxon>Myricaceae</taxon>
        <taxon>Morella</taxon>
    </lineage>
</organism>
<accession>A0A6A1UJS4</accession>
<gene>
    <name evidence="1" type="ORF">CJ030_MR0G008575</name>
    <name evidence="2" type="ORF">CJ030_MR4G026803</name>
</gene>
<reference evidence="1" key="3">
    <citation type="submission" date="2019-09" db="EMBL/GenBank/DDBJ databases">
        <authorList>
            <person name="Gao Z."/>
        </authorList>
    </citation>
    <scope>NUCLEOTIDE SEQUENCE</scope>
    <source>
        <tissue evidence="1">Leaves</tissue>
    </source>
</reference>
<protein>
    <submittedName>
        <fullName evidence="1">Uncharacterized protein</fullName>
    </submittedName>
</protein>
<evidence type="ECO:0000313" key="3">
    <source>
        <dbReference type="Proteomes" id="UP000516437"/>
    </source>
</evidence>
<evidence type="ECO:0000313" key="1">
    <source>
        <dbReference type="EMBL" id="KAB1200047.1"/>
    </source>
</evidence>
<reference evidence="1" key="1">
    <citation type="submission" date="2018-07" db="EMBL/GenBank/DDBJ databases">
        <authorList>
            <person name="Gao Z.-S."/>
            <person name="Jia H.-M."/>
            <person name="Jia H.-J."/>
            <person name="Cai Q.-L."/>
            <person name="Wang Y."/>
            <person name="Zhao H.-B."/>
        </authorList>
    </citation>
    <scope>NUCLEOTIDE SEQUENCE</scope>
    <source>
        <tissue evidence="1">Leaves</tissue>
    </source>
</reference>